<keyword evidence="4" id="KW-1185">Reference proteome</keyword>
<feature type="region of interest" description="Disordered" evidence="1">
    <location>
        <begin position="56"/>
        <end position="76"/>
    </location>
</feature>
<feature type="domain" description="5-aminolevulinate synthase presequence" evidence="2">
    <location>
        <begin position="2"/>
        <end position="58"/>
    </location>
</feature>
<feature type="region of interest" description="Disordered" evidence="1">
    <location>
        <begin position="1"/>
        <end position="24"/>
    </location>
</feature>
<reference evidence="3" key="1">
    <citation type="thesis" date="2020" institute="ProQuest LLC" country="789 East Eisenhower Parkway, Ann Arbor, MI, USA">
        <title>Comparative Genomics and Chromosome Evolution.</title>
        <authorList>
            <person name="Mudd A.B."/>
        </authorList>
    </citation>
    <scope>NUCLEOTIDE SEQUENCE</scope>
    <source>
        <strain evidence="3">237g6f4</strain>
        <tissue evidence="3">Blood</tissue>
    </source>
</reference>
<dbReference type="EMBL" id="WNYA01069060">
    <property type="protein sequence ID" value="KAG8535371.1"/>
    <property type="molecule type" value="Genomic_DNA"/>
</dbReference>
<dbReference type="GO" id="GO:0030170">
    <property type="term" value="F:pyridoxal phosphate binding"/>
    <property type="evidence" value="ECO:0007669"/>
    <property type="project" value="InterPro"/>
</dbReference>
<feature type="non-terminal residue" evidence="3">
    <location>
        <position position="1"/>
    </location>
</feature>
<feature type="compositionally biased region" description="Low complexity" evidence="1">
    <location>
        <begin position="1"/>
        <end position="11"/>
    </location>
</feature>
<accession>A0AAV6YMY2</accession>
<feature type="compositionally biased region" description="Basic and acidic residues" evidence="1">
    <location>
        <begin position="56"/>
        <end position="65"/>
    </location>
</feature>
<evidence type="ECO:0000313" key="4">
    <source>
        <dbReference type="Proteomes" id="UP000824782"/>
    </source>
</evidence>
<proteinExistence type="predicted"/>
<dbReference type="InterPro" id="IPR015118">
    <property type="entry name" value="5aminolev_synth_preseq"/>
</dbReference>
<organism evidence="3 4">
    <name type="scientific">Engystomops pustulosus</name>
    <name type="common">Tungara frog</name>
    <name type="synonym">Physalaemus pustulosus</name>
    <dbReference type="NCBI Taxonomy" id="76066"/>
    <lineage>
        <taxon>Eukaryota</taxon>
        <taxon>Metazoa</taxon>
        <taxon>Chordata</taxon>
        <taxon>Craniata</taxon>
        <taxon>Vertebrata</taxon>
        <taxon>Euteleostomi</taxon>
        <taxon>Amphibia</taxon>
        <taxon>Batrachia</taxon>
        <taxon>Anura</taxon>
        <taxon>Neobatrachia</taxon>
        <taxon>Hyloidea</taxon>
        <taxon>Leptodactylidae</taxon>
        <taxon>Leiuperinae</taxon>
        <taxon>Engystomops</taxon>
    </lineage>
</organism>
<name>A0AAV6YMY2_ENGPU</name>
<protein>
    <recommendedName>
        <fullName evidence="2">5-aminolevulinate synthase presequence domain-containing protein</fullName>
    </recommendedName>
</protein>
<evidence type="ECO:0000259" key="2">
    <source>
        <dbReference type="Pfam" id="PF09029"/>
    </source>
</evidence>
<evidence type="ECO:0000313" key="3">
    <source>
        <dbReference type="EMBL" id="KAG8535371.1"/>
    </source>
</evidence>
<dbReference type="GO" id="GO:0005759">
    <property type="term" value="C:mitochondrial matrix"/>
    <property type="evidence" value="ECO:0007669"/>
    <property type="project" value="InterPro"/>
</dbReference>
<gene>
    <name evidence="3" type="ORF">GDO81_028709</name>
</gene>
<dbReference type="GO" id="GO:0003870">
    <property type="term" value="F:5-aminolevulinate synthase activity"/>
    <property type="evidence" value="ECO:0007669"/>
    <property type="project" value="InterPro"/>
</dbReference>
<evidence type="ECO:0000256" key="1">
    <source>
        <dbReference type="SAM" id="MobiDB-lite"/>
    </source>
</evidence>
<comment type="caution">
    <text evidence="3">The sequence shown here is derived from an EMBL/GenBank/DDBJ whole genome shotgun (WGS) entry which is preliminary data.</text>
</comment>
<dbReference type="AlphaFoldDB" id="A0AAV6YMY2"/>
<dbReference type="Pfam" id="PF09029">
    <property type="entry name" value="Preseq_ALAS"/>
    <property type="match status" value="1"/>
</dbReference>
<sequence length="123" mass="13166">PPAASTAASHPPADHTGAASGSQGATKCPFLAAQLSQENSSVVRKASLALQEDVHEMQSLRKDLNPEPAPSKPQRKMGVLEQFQKPELVSHLLQDNMPKCKGPHCAPRTEMSYVTGAWMKPAV</sequence>
<dbReference type="GO" id="GO:0006778">
    <property type="term" value="P:porphyrin-containing compound metabolic process"/>
    <property type="evidence" value="ECO:0007669"/>
    <property type="project" value="InterPro"/>
</dbReference>
<dbReference type="Proteomes" id="UP000824782">
    <property type="component" value="Unassembled WGS sequence"/>
</dbReference>